<dbReference type="FunFam" id="3.40.50.620:FF:000115">
    <property type="entry name" value="tRNA-specific 2-thiouridylase MnmA"/>
    <property type="match status" value="1"/>
</dbReference>
<dbReference type="Pfam" id="PF03054">
    <property type="entry name" value="tRNA_Me_trans"/>
    <property type="match status" value="1"/>
</dbReference>
<evidence type="ECO:0000256" key="8">
    <source>
        <dbReference type="ARBA" id="ARBA00023157"/>
    </source>
</evidence>
<keyword evidence="6" id="KW-0067">ATP-binding</keyword>
<dbReference type="EMBL" id="LAZR01001963">
    <property type="protein sequence ID" value="KKN36467.1"/>
    <property type="molecule type" value="Genomic_DNA"/>
</dbReference>
<dbReference type="InterPro" id="IPR046884">
    <property type="entry name" value="MnmA-like_central"/>
</dbReference>
<comment type="caution">
    <text evidence="11">The sequence shown here is derived from an EMBL/GenBank/DDBJ whole genome shotgun (WGS) entry which is preliminary data.</text>
</comment>
<dbReference type="GO" id="GO:0016783">
    <property type="term" value="F:sulfurtransferase activity"/>
    <property type="evidence" value="ECO:0007669"/>
    <property type="project" value="InterPro"/>
</dbReference>
<evidence type="ECO:0000259" key="10">
    <source>
        <dbReference type="Pfam" id="PF20259"/>
    </source>
</evidence>
<dbReference type="FunFam" id="2.30.30.280:FF:000001">
    <property type="entry name" value="tRNA-specific 2-thiouridylase MnmA"/>
    <property type="match status" value="1"/>
</dbReference>
<evidence type="ECO:0000256" key="3">
    <source>
        <dbReference type="ARBA" id="ARBA00022679"/>
    </source>
</evidence>
<name>A0A0F9QHI5_9ZZZZ</name>
<evidence type="ECO:0000256" key="7">
    <source>
        <dbReference type="ARBA" id="ARBA00022884"/>
    </source>
</evidence>
<evidence type="ECO:0000256" key="4">
    <source>
        <dbReference type="ARBA" id="ARBA00022694"/>
    </source>
</evidence>
<dbReference type="PANTHER" id="PTHR11933:SF5">
    <property type="entry name" value="MITOCHONDRIAL TRNA-SPECIFIC 2-THIOURIDYLASE 1"/>
    <property type="match status" value="1"/>
</dbReference>
<feature type="domain" description="tRNA-specific 2-thiouridylase MnmA-like C-terminal" evidence="9">
    <location>
        <begin position="275"/>
        <end position="350"/>
    </location>
</feature>
<keyword evidence="3" id="KW-0808">Transferase</keyword>
<organism evidence="11">
    <name type="scientific">marine sediment metagenome</name>
    <dbReference type="NCBI Taxonomy" id="412755"/>
    <lineage>
        <taxon>unclassified sequences</taxon>
        <taxon>metagenomes</taxon>
        <taxon>ecological metagenomes</taxon>
    </lineage>
</organism>
<dbReference type="FunFam" id="2.40.30.10:FF:000023">
    <property type="entry name" value="tRNA-specific 2-thiouridylase MnmA"/>
    <property type="match status" value="1"/>
</dbReference>
<dbReference type="InterPro" id="IPR014729">
    <property type="entry name" value="Rossmann-like_a/b/a_fold"/>
</dbReference>
<dbReference type="Gene3D" id="2.40.30.10">
    <property type="entry name" value="Translation factors"/>
    <property type="match status" value="1"/>
</dbReference>
<accession>A0A0F9QHI5</accession>
<dbReference type="GO" id="GO:0000049">
    <property type="term" value="F:tRNA binding"/>
    <property type="evidence" value="ECO:0007669"/>
    <property type="project" value="UniProtKB-KW"/>
</dbReference>
<sequence length="365" mass="40939">MSGGVDSAVSAALLKEQGYDVVGMTMQVQPSDSLEPESERFGGCCSITDIEDARRVADKLDIPHYVLNFRDIFNEKVINNFVDEYSQGRTPNPCIRCNQLIKFEALFKKALSLEADFIATGHYARIRKDEDSGRYLLLRGKDKHKDQSYVLYTMTQEQLSRVLFPLGDLTKEKSRAIAKKIGLRVADKPESQEICFIPDDDYRRFLKEKIPESMKRGPIKDHEGKVIGEHEGILNYTVGQRKGLGLAAKEPLYVLEIDAAENSIVVGPVEKLAGDELIADELNLIAFERLEKKTNVDAKIRYNMKEAPAYLEPQSKDRVKVSFKSPQNAITPGQAVVFYDGEVVIGGATIEKACNLQKKPEFINS</sequence>
<dbReference type="HAMAP" id="MF_00144">
    <property type="entry name" value="tRNA_thiouridyl_MnmA"/>
    <property type="match status" value="1"/>
</dbReference>
<dbReference type="InterPro" id="IPR023382">
    <property type="entry name" value="MnmA-like_central_sf"/>
</dbReference>
<reference evidence="11" key="1">
    <citation type="journal article" date="2015" name="Nature">
        <title>Complex archaea that bridge the gap between prokaryotes and eukaryotes.</title>
        <authorList>
            <person name="Spang A."/>
            <person name="Saw J.H."/>
            <person name="Jorgensen S.L."/>
            <person name="Zaremba-Niedzwiedzka K."/>
            <person name="Martijn J."/>
            <person name="Lind A.E."/>
            <person name="van Eijk R."/>
            <person name="Schleper C."/>
            <person name="Guy L."/>
            <person name="Ettema T.J."/>
        </authorList>
    </citation>
    <scope>NUCLEOTIDE SEQUENCE</scope>
</reference>
<keyword evidence="2" id="KW-0820">tRNA-binding</keyword>
<dbReference type="GO" id="GO:0002143">
    <property type="term" value="P:tRNA wobble position uridine thiolation"/>
    <property type="evidence" value="ECO:0007669"/>
    <property type="project" value="TreeGrafter"/>
</dbReference>
<evidence type="ECO:0000256" key="5">
    <source>
        <dbReference type="ARBA" id="ARBA00022741"/>
    </source>
</evidence>
<keyword evidence="7" id="KW-0694">RNA-binding</keyword>
<gene>
    <name evidence="11" type="ORF">LCGC14_0773230</name>
</gene>
<dbReference type="PANTHER" id="PTHR11933">
    <property type="entry name" value="TRNA 5-METHYLAMINOMETHYL-2-THIOURIDYLATE -METHYLTRANSFERASE"/>
    <property type="match status" value="1"/>
</dbReference>
<keyword evidence="5" id="KW-0547">Nucleotide-binding</keyword>
<proteinExistence type="inferred from homology"/>
<dbReference type="Pfam" id="PF20259">
    <property type="entry name" value="tRNA_Me_trans_M"/>
    <property type="match status" value="1"/>
</dbReference>
<dbReference type="NCBIfam" id="TIGR00420">
    <property type="entry name" value="trmU"/>
    <property type="match status" value="1"/>
</dbReference>
<dbReference type="InterPro" id="IPR046885">
    <property type="entry name" value="MnmA-like_C"/>
</dbReference>
<keyword evidence="4" id="KW-0819">tRNA processing</keyword>
<evidence type="ECO:0000256" key="2">
    <source>
        <dbReference type="ARBA" id="ARBA00022555"/>
    </source>
</evidence>
<evidence type="ECO:0000259" key="9">
    <source>
        <dbReference type="Pfam" id="PF20258"/>
    </source>
</evidence>
<dbReference type="AlphaFoldDB" id="A0A0F9QHI5"/>
<keyword evidence="8" id="KW-1015">Disulfide bond</keyword>
<feature type="domain" description="tRNA-specific 2-thiouridylase MnmA-like central" evidence="10">
    <location>
        <begin position="204"/>
        <end position="267"/>
    </location>
</feature>
<protein>
    <submittedName>
        <fullName evidence="11">Uncharacterized protein</fullName>
    </submittedName>
</protein>
<dbReference type="NCBIfam" id="NF001138">
    <property type="entry name" value="PRK00143.1"/>
    <property type="match status" value="1"/>
</dbReference>
<evidence type="ECO:0000256" key="6">
    <source>
        <dbReference type="ARBA" id="ARBA00022840"/>
    </source>
</evidence>
<keyword evidence="1" id="KW-0963">Cytoplasm</keyword>
<dbReference type="SUPFAM" id="SSF52402">
    <property type="entry name" value="Adenine nucleotide alpha hydrolases-like"/>
    <property type="match status" value="1"/>
</dbReference>
<evidence type="ECO:0000313" key="11">
    <source>
        <dbReference type="EMBL" id="KKN36467.1"/>
    </source>
</evidence>
<dbReference type="InterPro" id="IPR004506">
    <property type="entry name" value="MnmA-like"/>
</dbReference>
<dbReference type="Gene3D" id="2.30.30.280">
    <property type="entry name" value="Adenine nucleotide alpha hydrolases-like domains"/>
    <property type="match status" value="1"/>
</dbReference>
<dbReference type="Gene3D" id="3.40.50.620">
    <property type="entry name" value="HUPs"/>
    <property type="match status" value="1"/>
</dbReference>
<dbReference type="CDD" id="cd01998">
    <property type="entry name" value="MnmA_TRMU-like"/>
    <property type="match status" value="1"/>
</dbReference>
<evidence type="ECO:0000256" key="1">
    <source>
        <dbReference type="ARBA" id="ARBA00022490"/>
    </source>
</evidence>
<dbReference type="GO" id="GO:0005524">
    <property type="term" value="F:ATP binding"/>
    <property type="evidence" value="ECO:0007669"/>
    <property type="project" value="UniProtKB-KW"/>
</dbReference>
<dbReference type="Pfam" id="PF20258">
    <property type="entry name" value="tRNA_Me_trans_C"/>
    <property type="match status" value="1"/>
</dbReference>